<feature type="compositionally biased region" description="Basic and acidic residues" evidence="23">
    <location>
        <begin position="392"/>
        <end position="405"/>
    </location>
</feature>
<dbReference type="GO" id="GO:0071164">
    <property type="term" value="F:RNA cap trimethylguanosine synthase activity"/>
    <property type="evidence" value="ECO:0007669"/>
    <property type="project" value="TreeGrafter"/>
</dbReference>
<evidence type="ECO:0000256" key="16">
    <source>
        <dbReference type="ARBA" id="ARBA00048763"/>
    </source>
</evidence>
<evidence type="ECO:0000313" key="24">
    <source>
        <dbReference type="EMBL" id="KAK2724741.1"/>
    </source>
</evidence>
<keyword evidence="9" id="KW-0949">S-adenosyl-L-methionine</keyword>
<evidence type="ECO:0000256" key="12">
    <source>
        <dbReference type="ARBA" id="ARBA00023242"/>
    </source>
</evidence>
<keyword evidence="11" id="KW-0804">Transcription</keyword>
<proteinExistence type="inferred from homology"/>
<evidence type="ECO:0000256" key="14">
    <source>
        <dbReference type="ARBA" id="ARBA00047418"/>
    </source>
</evidence>
<dbReference type="FunFam" id="3.40.50.150:FF:000066">
    <property type="entry name" value="Trimethylguanosine synthase 1"/>
    <property type="match status" value="1"/>
</dbReference>
<feature type="region of interest" description="Disordered" evidence="23">
    <location>
        <begin position="460"/>
        <end position="492"/>
    </location>
</feature>
<organism evidence="24 25">
    <name type="scientific">Artemia franciscana</name>
    <name type="common">Brine shrimp</name>
    <name type="synonym">Artemia sanfranciscana</name>
    <dbReference type="NCBI Taxonomy" id="6661"/>
    <lineage>
        <taxon>Eukaryota</taxon>
        <taxon>Metazoa</taxon>
        <taxon>Ecdysozoa</taxon>
        <taxon>Arthropoda</taxon>
        <taxon>Crustacea</taxon>
        <taxon>Branchiopoda</taxon>
        <taxon>Anostraca</taxon>
        <taxon>Artemiidae</taxon>
        <taxon>Artemia</taxon>
    </lineage>
</organism>
<evidence type="ECO:0000256" key="20">
    <source>
        <dbReference type="ARBA" id="ARBA00064494"/>
    </source>
</evidence>
<comment type="catalytic activity">
    <reaction evidence="17">
        <text>a 5'-end (N(7)-methyl 5'-triphosphoguanosine)-ribonucleoside in snRNA + S-adenosyl-L-methionine = a 5'-end (N(2),N(7)-dimethyl 5'-triphosphoguanosine)-ribonucleoside in snRNA + S-adenosyl-L-homocysteine + H(+)</text>
        <dbReference type="Rhea" id="RHEA:78471"/>
        <dbReference type="Rhea" id="RHEA-COMP:19085"/>
        <dbReference type="Rhea" id="RHEA-COMP:19087"/>
        <dbReference type="ChEBI" id="CHEBI:15378"/>
        <dbReference type="ChEBI" id="CHEBI:57856"/>
        <dbReference type="ChEBI" id="CHEBI:59789"/>
        <dbReference type="ChEBI" id="CHEBI:156461"/>
        <dbReference type="ChEBI" id="CHEBI:172880"/>
    </reaction>
    <physiologicalReaction direction="left-to-right" evidence="17">
        <dbReference type="Rhea" id="RHEA:78472"/>
    </physiologicalReaction>
</comment>
<evidence type="ECO:0000256" key="22">
    <source>
        <dbReference type="ARBA" id="ARBA00081504"/>
    </source>
</evidence>
<evidence type="ECO:0000256" key="17">
    <source>
        <dbReference type="ARBA" id="ARBA00049075"/>
    </source>
</evidence>
<evidence type="ECO:0000256" key="4">
    <source>
        <dbReference type="ARBA" id="ARBA00018517"/>
    </source>
</evidence>
<dbReference type="GO" id="GO:0015030">
    <property type="term" value="C:Cajal body"/>
    <property type="evidence" value="ECO:0007669"/>
    <property type="project" value="UniProtKB-SubCell"/>
</dbReference>
<evidence type="ECO:0000256" key="19">
    <source>
        <dbReference type="ARBA" id="ARBA00057179"/>
    </source>
</evidence>
<dbReference type="PANTHER" id="PTHR14741">
    <property type="entry name" value="S-ADENOSYLMETHIONINE-DEPENDENT METHYLTRANSFERASE RELATED"/>
    <property type="match status" value="1"/>
</dbReference>
<feature type="region of interest" description="Disordered" evidence="23">
    <location>
        <begin position="332"/>
        <end position="405"/>
    </location>
</feature>
<dbReference type="AlphaFoldDB" id="A0AA88IJ59"/>
<name>A0AA88IJ59_ARTSF</name>
<keyword evidence="5" id="KW-0963">Cytoplasm</keyword>
<comment type="function">
    <text evidence="19">Catalyzes the 2 serial methylation steps for the conversion of the 7-monomethylguanosine (m(7)G) caps of snRNAs and snoRNAs to a 2,2,7-trimethylguanosine (m(2,2,7)G) cap structure. The enzyme is specific for guanine, and N7 methylation must precede N2 methylation. Hypermethylation of the m7G cap of U snRNAs leads to their concentration in nuclear foci, their colocalization with coilin and the formation of canonical Cajal bodies (CBs). Plays a role in transcriptional regulation.</text>
</comment>
<evidence type="ECO:0000256" key="6">
    <source>
        <dbReference type="ARBA" id="ARBA00022553"/>
    </source>
</evidence>
<feature type="compositionally biased region" description="Basic and acidic residues" evidence="23">
    <location>
        <begin position="332"/>
        <end position="341"/>
    </location>
</feature>
<evidence type="ECO:0000256" key="10">
    <source>
        <dbReference type="ARBA" id="ARBA00023015"/>
    </source>
</evidence>
<evidence type="ECO:0000313" key="25">
    <source>
        <dbReference type="Proteomes" id="UP001187531"/>
    </source>
</evidence>
<feature type="compositionally biased region" description="Basic and acidic residues" evidence="23">
    <location>
        <begin position="358"/>
        <end position="367"/>
    </location>
</feature>
<comment type="catalytic activity">
    <reaction evidence="14">
        <text>a 5'-end (N(2),N(7)-dimethyl 5'-triphosphoguanosine)-ribonucleoside in snoRNA + S-adenosyl-L-methionine = a 5'-end (N(2),N(2),N(7)-trimethyl 5'-triphosphoguanosine)-ribonucleoside in snoRNA + S-adenosyl-L-homocysteine + H(+)</text>
        <dbReference type="Rhea" id="RHEA:78507"/>
        <dbReference type="Rhea" id="RHEA-COMP:19088"/>
        <dbReference type="Rhea" id="RHEA-COMP:19090"/>
        <dbReference type="ChEBI" id="CHEBI:15378"/>
        <dbReference type="ChEBI" id="CHEBI:57856"/>
        <dbReference type="ChEBI" id="CHEBI:59789"/>
        <dbReference type="ChEBI" id="CHEBI:167623"/>
        <dbReference type="ChEBI" id="CHEBI:172880"/>
    </reaction>
    <physiologicalReaction direction="left-to-right" evidence="14">
        <dbReference type="Rhea" id="RHEA:78508"/>
    </physiologicalReaction>
</comment>
<dbReference type="GO" id="GO:0005737">
    <property type="term" value="C:cytoplasm"/>
    <property type="evidence" value="ECO:0007669"/>
    <property type="project" value="UniProtKB-SubCell"/>
</dbReference>
<gene>
    <name evidence="24" type="ORF">QYM36_001285</name>
</gene>
<keyword evidence="25" id="KW-1185">Reference proteome</keyword>
<evidence type="ECO:0000256" key="5">
    <source>
        <dbReference type="ARBA" id="ARBA00022490"/>
    </source>
</evidence>
<dbReference type="Pfam" id="PF09445">
    <property type="entry name" value="Methyltransf_15"/>
    <property type="match status" value="1"/>
</dbReference>
<dbReference type="EMBL" id="JAVRJZ010000003">
    <property type="protein sequence ID" value="KAK2724741.1"/>
    <property type="molecule type" value="Genomic_DNA"/>
</dbReference>
<dbReference type="InterPro" id="IPR029063">
    <property type="entry name" value="SAM-dependent_MTases_sf"/>
</dbReference>
<comment type="similarity">
    <text evidence="13">Belongs to the methyltransferase superfamily. Trimethylguanosine synthase family.</text>
</comment>
<keyword evidence="7" id="KW-0489">Methyltransferase</keyword>
<evidence type="ECO:0000256" key="11">
    <source>
        <dbReference type="ARBA" id="ARBA00023163"/>
    </source>
</evidence>
<keyword evidence="8" id="KW-0808">Transferase</keyword>
<sequence length="785" mass="89539">MKFQRIGNVVFSTEEFSVTALLTRCFLRSKSPNKKPKITDYSEENIELQETIDLGSSWLEFWNINGEKLILDSWTSLYKDYVISDNTSSQDISCTLDTVPAIENSSADWESLWETHCNEIYFKYCDLFYSGQISNIDGETSLSINYDNCKVSSDKTLETSEDLPIADSVDYQVVNLIDNLQIKDECLSLVTDELESKKESDKPEKIPSGGEIVENAFIEEVDVEANNELTVGCIGETLVSTKDVKESFSDTFDTKEPSEMKRKRFTKKKKPRTSLAIGNIFKRCQEERIWISPGQFTTLEEGDIDSESFNHISENVDGLYLKTSTHRVEIREKEGEKKREAITNIETDSKEGEDETRIDESRGIEKLETEEETRTSNARNLEETVDSSNYERNGKGHEHNETTKHEEALKDNGEYLHEACQSEQTITAEPSKDSSEEKDKENGEISDTESVIEFLENEGFSCSPPEEIPTKRHLSFSRNKQSRRKKKKPKIEKIGDSADGILAKAKQFLSSIEETEWINNAQEIDLMSQSNLVINKEDLESVEAELEAMKGDSSILFVEEEELLDEGMPEWMKAEPECLKYWQQRYRIFAKFDEGIVLDREAWYSTTFEVIAEHIAERCRCDLVIDAFCGAGGNAIQLARTCERVIAIDIDPVKIEMARKNAAVYGVEDRIEFITGDFFKLSSSLQADAVFLSPPWGGPAYLKNKLFDIRKMPVDVFSAVEHSRKITENIAVYLPRNSDIKQVIQLASPGNRIEIEQNWLGKKIKTITVYLGELIKHHQIDTKTE</sequence>
<dbReference type="InterPro" id="IPR019012">
    <property type="entry name" value="RNA_cap_Gua-N2-MeTrfase"/>
</dbReference>
<dbReference type="PANTHER" id="PTHR14741:SF32">
    <property type="entry name" value="TRIMETHYLGUANOSINE SYNTHASE"/>
    <property type="match status" value="1"/>
</dbReference>
<keyword evidence="12" id="KW-0539">Nucleus</keyword>
<dbReference type="CDD" id="cd02440">
    <property type="entry name" value="AdoMet_MTases"/>
    <property type="match status" value="1"/>
</dbReference>
<dbReference type="GO" id="GO:0005730">
    <property type="term" value="C:nucleolus"/>
    <property type="evidence" value="ECO:0007669"/>
    <property type="project" value="UniProtKB-SubCell"/>
</dbReference>
<comment type="subcellular location">
    <subcellularLocation>
        <location evidence="2">Cytoplasm</location>
    </subcellularLocation>
    <subcellularLocation>
        <location evidence="1">Nucleus</location>
        <location evidence="1">Cajal body</location>
    </subcellularLocation>
    <subcellularLocation>
        <location evidence="3">Nucleus</location>
        <location evidence="3">Nucleolus</location>
    </subcellularLocation>
</comment>
<feature type="region of interest" description="Disordered" evidence="23">
    <location>
        <begin position="423"/>
        <end position="447"/>
    </location>
</feature>
<evidence type="ECO:0000256" key="21">
    <source>
        <dbReference type="ARBA" id="ARBA00079339"/>
    </source>
</evidence>
<protein>
    <recommendedName>
        <fullName evidence="4">Trimethylguanosine synthase</fullName>
    </recommendedName>
    <alternativeName>
        <fullName evidence="18">Cap-specific guanine-N(2) methyltransferase</fullName>
    </alternativeName>
    <alternativeName>
        <fullName evidence="21">Nuclear receptor coactivator 6-interacting protein</fullName>
    </alternativeName>
    <alternativeName>
        <fullName evidence="22">PRIP-interacting protein with methyltransferase motif</fullName>
    </alternativeName>
</protein>
<evidence type="ECO:0000256" key="13">
    <source>
        <dbReference type="ARBA" id="ARBA00025783"/>
    </source>
</evidence>
<reference evidence="24" key="1">
    <citation type="submission" date="2023-07" db="EMBL/GenBank/DDBJ databases">
        <title>Chromosome-level genome assembly of Artemia franciscana.</title>
        <authorList>
            <person name="Jo E."/>
        </authorList>
    </citation>
    <scope>NUCLEOTIDE SEQUENCE</scope>
    <source>
        <tissue evidence="24">Whole body</tissue>
    </source>
</reference>
<dbReference type="SUPFAM" id="SSF53335">
    <property type="entry name" value="S-adenosyl-L-methionine-dependent methyltransferases"/>
    <property type="match status" value="1"/>
</dbReference>
<evidence type="ECO:0000256" key="15">
    <source>
        <dbReference type="ARBA" id="ARBA00048740"/>
    </source>
</evidence>
<dbReference type="Gene3D" id="3.40.50.150">
    <property type="entry name" value="Vaccinia Virus protein VP39"/>
    <property type="match status" value="1"/>
</dbReference>
<evidence type="ECO:0000256" key="2">
    <source>
        <dbReference type="ARBA" id="ARBA00004496"/>
    </source>
</evidence>
<comment type="subunit">
    <text evidence="20">May form homooligomers. Interacts with CREBBP/CBP, EED/WAIT1, EP300/P300, NCOA6/PRIP, PPARBP/PBP and SMN.</text>
</comment>
<feature type="compositionally biased region" description="Basic and acidic residues" evidence="23">
    <location>
        <begin position="430"/>
        <end position="443"/>
    </location>
</feature>
<accession>A0AA88IJ59</accession>
<evidence type="ECO:0000256" key="3">
    <source>
        <dbReference type="ARBA" id="ARBA00004604"/>
    </source>
</evidence>
<evidence type="ECO:0000256" key="23">
    <source>
        <dbReference type="SAM" id="MobiDB-lite"/>
    </source>
</evidence>
<evidence type="ECO:0000256" key="7">
    <source>
        <dbReference type="ARBA" id="ARBA00022603"/>
    </source>
</evidence>
<comment type="catalytic activity">
    <reaction evidence="16">
        <text>a 5'-end (N(2),N(7)-dimethyl 5'-triphosphoguanosine)-ribonucleoside in snRNA + S-adenosyl-L-methionine = a 5'-end (N(2),N(2),N(7)-trimethyl 5'-triphosphoguanosine)-ribonucleoside in snRNA + S-adenosyl-L-homocysteine + H(+)</text>
        <dbReference type="Rhea" id="RHEA:78479"/>
        <dbReference type="Rhea" id="RHEA-COMP:19087"/>
        <dbReference type="Rhea" id="RHEA-COMP:19089"/>
        <dbReference type="ChEBI" id="CHEBI:15378"/>
        <dbReference type="ChEBI" id="CHEBI:57856"/>
        <dbReference type="ChEBI" id="CHEBI:59789"/>
        <dbReference type="ChEBI" id="CHEBI:167623"/>
        <dbReference type="ChEBI" id="CHEBI:172880"/>
    </reaction>
    <physiologicalReaction direction="left-to-right" evidence="16">
        <dbReference type="Rhea" id="RHEA:78480"/>
    </physiologicalReaction>
</comment>
<evidence type="ECO:0000256" key="1">
    <source>
        <dbReference type="ARBA" id="ARBA00004408"/>
    </source>
</evidence>
<comment type="catalytic activity">
    <reaction evidence="15">
        <text>a 5'-end (N(7)-methyl 5'-triphosphoguanosine)-ribonucleoside in snoRNA + S-adenosyl-L-methionine = a 5'-end (N(2),N(7)-dimethyl 5'-triphosphoguanosine)-ribonucleoside in snoRNA + S-adenosyl-L-homocysteine + H(+)</text>
        <dbReference type="Rhea" id="RHEA:78475"/>
        <dbReference type="Rhea" id="RHEA-COMP:19086"/>
        <dbReference type="Rhea" id="RHEA-COMP:19088"/>
        <dbReference type="ChEBI" id="CHEBI:15378"/>
        <dbReference type="ChEBI" id="CHEBI:57856"/>
        <dbReference type="ChEBI" id="CHEBI:59789"/>
        <dbReference type="ChEBI" id="CHEBI:156461"/>
        <dbReference type="ChEBI" id="CHEBI:172880"/>
    </reaction>
    <physiologicalReaction direction="left-to-right" evidence="15">
        <dbReference type="Rhea" id="RHEA:78476"/>
    </physiologicalReaction>
</comment>
<evidence type="ECO:0000256" key="18">
    <source>
        <dbReference type="ARBA" id="ARBA00049790"/>
    </source>
</evidence>
<keyword evidence="6" id="KW-0597">Phosphoprotein</keyword>
<evidence type="ECO:0000256" key="9">
    <source>
        <dbReference type="ARBA" id="ARBA00022691"/>
    </source>
</evidence>
<evidence type="ECO:0000256" key="8">
    <source>
        <dbReference type="ARBA" id="ARBA00022679"/>
    </source>
</evidence>
<dbReference type="Proteomes" id="UP001187531">
    <property type="component" value="Unassembled WGS sequence"/>
</dbReference>
<comment type="caution">
    <text evidence="24">The sequence shown here is derived from an EMBL/GenBank/DDBJ whole genome shotgun (WGS) entry which is preliminary data.</text>
</comment>
<feature type="compositionally biased region" description="Basic residues" evidence="23">
    <location>
        <begin position="471"/>
        <end position="490"/>
    </location>
</feature>
<keyword evidence="10" id="KW-0805">Transcription regulation</keyword>